<comment type="caution">
    <text evidence="1">The sequence shown here is derived from an EMBL/GenBank/DDBJ whole genome shotgun (WGS) entry which is preliminary data.</text>
</comment>
<dbReference type="Proteomes" id="UP000034407">
    <property type="component" value="Unassembled WGS sequence"/>
</dbReference>
<keyword evidence="2" id="KW-1185">Reference proteome</keyword>
<name>A0A0M3DFF4_9FIRM</name>
<dbReference type="RefSeq" id="WP_046823460.1">
    <property type="nucleotide sequence ID" value="NZ_LBBT01000238.1"/>
</dbReference>
<sequence length="117" mass="13957">MEKYNVFIDKIIENSPDFLTIEEDNEIYLLFDYFVNNLSDKAMPWLFKVYLDKKFNIIVEDKISKYAVEKYSKYNLKIKDVNGNTFLNSDLMIIILNELNEANQLEYNETGRTFSLK</sequence>
<dbReference type="OrthoDB" id="1753663at2"/>
<dbReference type="EMBL" id="LBBT01000238">
    <property type="protein sequence ID" value="KKY00856.1"/>
    <property type="molecule type" value="Genomic_DNA"/>
</dbReference>
<evidence type="ECO:0000313" key="2">
    <source>
        <dbReference type="Proteomes" id="UP000034407"/>
    </source>
</evidence>
<dbReference type="PATRIC" id="fig|1629550.3.peg.1821"/>
<gene>
    <name evidence="1" type="ORF">VN21_11790</name>
</gene>
<evidence type="ECO:0000313" key="1">
    <source>
        <dbReference type="EMBL" id="KKY00856.1"/>
    </source>
</evidence>
<reference evidence="1 2" key="1">
    <citation type="submission" date="2015-04" db="EMBL/GenBank/DDBJ databases">
        <title>Microcin producing Clostridium sp. JC272T.</title>
        <authorList>
            <person name="Jyothsna T."/>
            <person name="Sasikala C."/>
            <person name="Ramana C."/>
        </authorList>
    </citation>
    <scope>NUCLEOTIDE SEQUENCE [LARGE SCALE GENOMIC DNA]</scope>
    <source>
        <strain evidence="1 2">JC272</strain>
    </source>
</reference>
<accession>A0A0M3DFF4</accession>
<organism evidence="1 2">
    <name type="scientific">Paraclostridium benzoelyticum</name>
    <dbReference type="NCBI Taxonomy" id="1629550"/>
    <lineage>
        <taxon>Bacteria</taxon>
        <taxon>Bacillati</taxon>
        <taxon>Bacillota</taxon>
        <taxon>Clostridia</taxon>
        <taxon>Peptostreptococcales</taxon>
        <taxon>Peptostreptococcaceae</taxon>
        <taxon>Paraclostridium</taxon>
    </lineage>
</organism>
<dbReference type="AlphaFoldDB" id="A0A0M3DFF4"/>
<protein>
    <submittedName>
        <fullName evidence="1">Uncharacterized protein</fullName>
    </submittedName>
</protein>
<proteinExistence type="predicted"/>